<dbReference type="Gene3D" id="3.30.1240.10">
    <property type="match status" value="1"/>
</dbReference>
<proteinExistence type="predicted"/>
<protein>
    <submittedName>
        <fullName evidence="1">Hydrolase Cof</fullName>
    </submittedName>
</protein>
<dbReference type="SUPFAM" id="SSF56784">
    <property type="entry name" value="HAD-like"/>
    <property type="match status" value="1"/>
</dbReference>
<dbReference type="GO" id="GO:0000287">
    <property type="term" value="F:magnesium ion binding"/>
    <property type="evidence" value="ECO:0007669"/>
    <property type="project" value="TreeGrafter"/>
</dbReference>
<dbReference type="SFLD" id="SFLDG01144">
    <property type="entry name" value="C2.B.4:_PGP_Like"/>
    <property type="match status" value="1"/>
</dbReference>
<organism evidence="1">
    <name type="scientific">Halalkalibacterium halodurans</name>
    <name type="common">Bacillus halodurans</name>
    <dbReference type="NCBI Taxonomy" id="86665"/>
    <lineage>
        <taxon>Bacteria</taxon>
        <taxon>Bacillati</taxon>
        <taxon>Bacillota</taxon>
        <taxon>Bacilli</taxon>
        <taxon>Bacillales</taxon>
        <taxon>Bacillaceae</taxon>
        <taxon>Halalkalibacterium (ex Joshi et al. 2022)</taxon>
    </lineage>
</organism>
<dbReference type="AlphaFoldDB" id="A0A0M0KIB9"/>
<dbReference type="InterPro" id="IPR006379">
    <property type="entry name" value="HAD-SF_hydro_IIB"/>
</dbReference>
<keyword evidence="1" id="KW-0378">Hydrolase</keyword>
<dbReference type="EMBL" id="LILD01000001">
    <property type="protein sequence ID" value="KOO38591.1"/>
    <property type="molecule type" value="Genomic_DNA"/>
</dbReference>
<dbReference type="CDD" id="cd07517">
    <property type="entry name" value="HAD_HPP"/>
    <property type="match status" value="1"/>
</dbReference>
<dbReference type="NCBIfam" id="TIGR01484">
    <property type="entry name" value="HAD-SF-IIB"/>
    <property type="match status" value="1"/>
</dbReference>
<dbReference type="Gene3D" id="3.40.50.1000">
    <property type="entry name" value="HAD superfamily/HAD-like"/>
    <property type="match status" value="1"/>
</dbReference>
<dbReference type="PANTHER" id="PTHR10000:SF25">
    <property type="entry name" value="PHOSPHATASE YKRA-RELATED"/>
    <property type="match status" value="1"/>
</dbReference>
<dbReference type="GO" id="GO:0016791">
    <property type="term" value="F:phosphatase activity"/>
    <property type="evidence" value="ECO:0007669"/>
    <property type="project" value="UniProtKB-ARBA"/>
</dbReference>
<name>A0A0M0KIB9_ALKHA</name>
<dbReference type="PROSITE" id="PS01228">
    <property type="entry name" value="COF_1"/>
    <property type="match status" value="1"/>
</dbReference>
<dbReference type="Pfam" id="PF08282">
    <property type="entry name" value="Hydrolase_3"/>
    <property type="match status" value="1"/>
</dbReference>
<gene>
    <name evidence="1" type="ORF">AMD02_06770</name>
</gene>
<sequence>MSDKVVFFDIDGTLLTEEKELPSSAKEAIFSLQQKGVHVAIATGRAPFMFKELAEELNIRSFVSFNGSYVVFEGEVVATSPLTQEQLTRLDAFAKENNHPMVFLNHETAKSNELNHSHIDESIASLKLPYPEYEPEFYKDRDIYQALLFCQDGEEKRYEENHQHFDYVRWHRYSIDVIPQGGSKAVGIGRLLEHLKVGPEQAFAFGDALNDLEMLQFVGTGIAMGNGLEQVKARANLVTKRVEEDGIYHGLKLVGLL</sequence>
<dbReference type="NCBIfam" id="TIGR00099">
    <property type="entry name" value="Cof-subfamily"/>
    <property type="match status" value="1"/>
</dbReference>
<dbReference type="RefSeq" id="WP_053430856.1">
    <property type="nucleotide sequence ID" value="NZ_LILD02000013.1"/>
</dbReference>
<reference evidence="1" key="1">
    <citation type="submission" date="2015-08" db="EMBL/GenBank/DDBJ databases">
        <title>Complete DNA Sequence of Pseudomonas syringae pv. actinidiae, the Causal Agent of Kiwifruit Canker Disease.</title>
        <authorList>
            <person name="Rikkerink E.H.A."/>
            <person name="Fineran P.C."/>
        </authorList>
    </citation>
    <scope>NUCLEOTIDE SEQUENCE</scope>
    <source>
        <strain evidence="1">DSM 13666</strain>
    </source>
</reference>
<dbReference type="PATRIC" id="fig|136160.3.peg.1666"/>
<dbReference type="PROSITE" id="PS01229">
    <property type="entry name" value="COF_2"/>
    <property type="match status" value="1"/>
</dbReference>
<accession>A0A0M0KIB9</accession>
<comment type="caution">
    <text evidence="1">The sequence shown here is derived from an EMBL/GenBank/DDBJ whole genome shotgun (WGS) entry which is preliminary data.</text>
</comment>
<dbReference type="GO" id="GO:0005829">
    <property type="term" value="C:cytosol"/>
    <property type="evidence" value="ECO:0007669"/>
    <property type="project" value="TreeGrafter"/>
</dbReference>
<dbReference type="InterPro" id="IPR023214">
    <property type="entry name" value="HAD_sf"/>
</dbReference>
<dbReference type="InterPro" id="IPR036412">
    <property type="entry name" value="HAD-like_sf"/>
</dbReference>
<dbReference type="InterPro" id="IPR000150">
    <property type="entry name" value="Cof"/>
</dbReference>
<evidence type="ECO:0000313" key="1">
    <source>
        <dbReference type="EMBL" id="KOO38591.1"/>
    </source>
</evidence>
<dbReference type="SFLD" id="SFLDG01140">
    <property type="entry name" value="C2.B:_Phosphomannomutase_and_P"/>
    <property type="match status" value="1"/>
</dbReference>
<dbReference type="SFLD" id="SFLDS00003">
    <property type="entry name" value="Haloacid_Dehalogenase"/>
    <property type="match status" value="1"/>
</dbReference>
<dbReference type="PANTHER" id="PTHR10000">
    <property type="entry name" value="PHOSPHOSERINE PHOSPHATASE"/>
    <property type="match status" value="1"/>
</dbReference>